<feature type="compositionally biased region" description="Acidic residues" evidence="2">
    <location>
        <begin position="199"/>
        <end position="225"/>
    </location>
</feature>
<evidence type="ECO:0000313" key="4">
    <source>
        <dbReference type="Proteomes" id="UP000077521"/>
    </source>
</evidence>
<feature type="compositionally biased region" description="Polar residues" evidence="2">
    <location>
        <begin position="110"/>
        <end position="127"/>
    </location>
</feature>
<keyword evidence="1" id="KW-0175">Coiled coil</keyword>
<accession>A0A177TT27</accession>
<feature type="coiled-coil region" evidence="1">
    <location>
        <begin position="367"/>
        <end position="401"/>
    </location>
</feature>
<dbReference type="EMBL" id="LWDF02001515">
    <property type="protein sequence ID" value="KAE8238473.1"/>
    <property type="molecule type" value="Genomic_DNA"/>
</dbReference>
<dbReference type="AlphaFoldDB" id="A0A177TT27"/>
<dbReference type="Proteomes" id="UP000077521">
    <property type="component" value="Unassembled WGS sequence"/>
</dbReference>
<organism evidence="3 4">
    <name type="scientific">Tilletia indica</name>
    <dbReference type="NCBI Taxonomy" id="43049"/>
    <lineage>
        <taxon>Eukaryota</taxon>
        <taxon>Fungi</taxon>
        <taxon>Dikarya</taxon>
        <taxon>Basidiomycota</taxon>
        <taxon>Ustilaginomycotina</taxon>
        <taxon>Exobasidiomycetes</taxon>
        <taxon>Tilletiales</taxon>
        <taxon>Tilletiaceae</taxon>
        <taxon>Tilletia</taxon>
    </lineage>
</organism>
<evidence type="ECO:0000256" key="2">
    <source>
        <dbReference type="SAM" id="MobiDB-lite"/>
    </source>
</evidence>
<keyword evidence="4" id="KW-1185">Reference proteome</keyword>
<proteinExistence type="predicted"/>
<reference evidence="3" key="1">
    <citation type="submission" date="2016-04" db="EMBL/GenBank/DDBJ databases">
        <authorList>
            <person name="Nguyen H.D."/>
            <person name="Samba Siva P."/>
            <person name="Cullis J."/>
            <person name="Levesque C.A."/>
            <person name="Hambleton S."/>
        </authorList>
    </citation>
    <scope>NUCLEOTIDE SEQUENCE</scope>
    <source>
        <strain evidence="3">DAOMC 236416</strain>
    </source>
</reference>
<feature type="compositionally biased region" description="Polar residues" evidence="2">
    <location>
        <begin position="1"/>
        <end position="11"/>
    </location>
</feature>
<evidence type="ECO:0000256" key="1">
    <source>
        <dbReference type="SAM" id="Coils"/>
    </source>
</evidence>
<sequence>MPKVKQTSTRKQAGASVQGKGTRTTCGLCARLRSMCACSFPSPVVSIAGRPRPVPRTTSALPNAEVAAATATGIDQVAVAAAVGRLTAAAGTAAEIDVSSSGRSDPGITSRPQVDSILPSTPANLSTPALIPAPPARAAPLTSPGLTSDDENIGTNMNPMNQRTPLSSTSSAPQLSVMATSDVASITGVEHIEKQNQAADDEEAEAEEQEDEDLEDTDDIDGEDNDLVNEKACRQLWLSTEDALAHVKSRTKWAYVVDEKKRQRVIREKYWRLVKQACIFSNRTGVHVLLAVGRTERVARGLKEHVFASEELCKPSNKCLNETANSVVDTWTKGMSAYRELLIARNKEQEVLLRQHQARFLADQESLKEKDKALQASLANAAILQEELDRLRAAAGQATAVPT</sequence>
<protein>
    <submittedName>
        <fullName evidence="3">Uncharacterized protein</fullName>
    </submittedName>
</protein>
<name>A0A177TT27_9BASI</name>
<feature type="region of interest" description="Disordered" evidence="2">
    <location>
        <begin position="94"/>
        <end position="175"/>
    </location>
</feature>
<gene>
    <name evidence="3" type="ORF">A4X13_0g8495</name>
</gene>
<reference evidence="3" key="2">
    <citation type="journal article" date="2019" name="IMA Fungus">
        <title>Genome sequencing and comparison of five Tilletia species to identify candidate genes for the detection of regulated species infecting wheat.</title>
        <authorList>
            <person name="Nguyen H.D.T."/>
            <person name="Sultana T."/>
            <person name="Kesanakurti P."/>
            <person name="Hambleton S."/>
        </authorList>
    </citation>
    <scope>NUCLEOTIDE SEQUENCE</scope>
    <source>
        <strain evidence="3">DAOMC 236416</strain>
    </source>
</reference>
<feature type="region of interest" description="Disordered" evidence="2">
    <location>
        <begin position="1"/>
        <end position="22"/>
    </location>
</feature>
<feature type="region of interest" description="Disordered" evidence="2">
    <location>
        <begin position="193"/>
        <end position="225"/>
    </location>
</feature>
<feature type="compositionally biased region" description="Polar residues" evidence="2">
    <location>
        <begin position="153"/>
        <end position="175"/>
    </location>
</feature>
<evidence type="ECO:0000313" key="3">
    <source>
        <dbReference type="EMBL" id="KAE8238473.1"/>
    </source>
</evidence>
<comment type="caution">
    <text evidence="3">The sequence shown here is derived from an EMBL/GenBank/DDBJ whole genome shotgun (WGS) entry which is preliminary data.</text>
</comment>